<reference evidence="1" key="1">
    <citation type="submission" date="2022-06" db="EMBL/GenBank/DDBJ databases">
        <title>Whole genome shotgun sequencing (WGS) of Rathayibacter sp. ZW T2_19, isolated from stored onions (Allium cepa).</title>
        <authorList>
            <person name="Stoll D.A."/>
            <person name="Huch M."/>
        </authorList>
    </citation>
    <scope>NUCLEOTIDE SEQUENCE</scope>
    <source>
        <strain evidence="1">ZW T2_19</strain>
    </source>
</reference>
<proteinExistence type="predicted"/>
<evidence type="ECO:0000313" key="1">
    <source>
        <dbReference type="EMBL" id="MCM6764030.1"/>
    </source>
</evidence>
<organism evidence="1 2">
    <name type="scientific">Rathayibacter rubneri</name>
    <dbReference type="NCBI Taxonomy" id="2950106"/>
    <lineage>
        <taxon>Bacteria</taxon>
        <taxon>Bacillati</taxon>
        <taxon>Actinomycetota</taxon>
        <taxon>Actinomycetes</taxon>
        <taxon>Micrococcales</taxon>
        <taxon>Microbacteriaceae</taxon>
        <taxon>Rathayibacter</taxon>
    </lineage>
</organism>
<dbReference type="Proteomes" id="UP001155240">
    <property type="component" value="Unassembled WGS sequence"/>
</dbReference>
<sequence>MSAAGGVVVPQQPSASSELTALARAVPGVSMLVPARPEARDVLAHAATALAPSPIPLLPASLGTASGGTSAEPVLVRIAPEHVVVSIDLVVSSEASAPGVARAVGAAVREWCQQEHPERRARVAVRIAAVD</sequence>
<name>A0A9X2DZL7_9MICO</name>
<protein>
    <submittedName>
        <fullName evidence="1">Uncharacterized protein</fullName>
    </submittedName>
</protein>
<dbReference type="EMBL" id="JAMRYM010000103">
    <property type="protein sequence ID" value="MCM6764030.1"/>
    <property type="molecule type" value="Genomic_DNA"/>
</dbReference>
<gene>
    <name evidence="1" type="ORF">NB037_16570</name>
</gene>
<accession>A0A9X2DZL7</accession>
<evidence type="ECO:0000313" key="2">
    <source>
        <dbReference type="Proteomes" id="UP001155240"/>
    </source>
</evidence>
<comment type="caution">
    <text evidence="1">The sequence shown here is derived from an EMBL/GenBank/DDBJ whole genome shotgun (WGS) entry which is preliminary data.</text>
</comment>
<dbReference type="RefSeq" id="WP_251947729.1">
    <property type="nucleotide sequence ID" value="NZ_JAMRYM010000103.1"/>
</dbReference>
<dbReference type="AlphaFoldDB" id="A0A9X2DZL7"/>
<keyword evidence="2" id="KW-1185">Reference proteome</keyword>